<evidence type="ECO:0000256" key="12">
    <source>
        <dbReference type="ARBA" id="ARBA00038888"/>
    </source>
</evidence>
<evidence type="ECO:0000256" key="14">
    <source>
        <dbReference type="ARBA" id="ARBA00054325"/>
    </source>
</evidence>
<dbReference type="GO" id="GO:0005789">
    <property type="term" value="C:endoplasmic reticulum membrane"/>
    <property type="evidence" value="ECO:0007669"/>
    <property type="project" value="UniProtKB-SubCell"/>
</dbReference>
<feature type="region of interest" description="Disordered" evidence="17">
    <location>
        <begin position="1"/>
        <end position="42"/>
    </location>
</feature>
<dbReference type="Gene3D" id="1.50.10.10">
    <property type="match status" value="1"/>
</dbReference>
<feature type="domain" description="Glycosyl hydrolase family 63 C-terminal" evidence="18">
    <location>
        <begin position="358"/>
        <end position="851"/>
    </location>
</feature>
<dbReference type="GO" id="GO:0006487">
    <property type="term" value="P:protein N-linked glycosylation"/>
    <property type="evidence" value="ECO:0007669"/>
    <property type="project" value="UniProtKB-UniRule"/>
</dbReference>
<evidence type="ECO:0000256" key="5">
    <source>
        <dbReference type="ARBA" id="ARBA00022801"/>
    </source>
</evidence>
<comment type="pathway">
    <text evidence="2">Glycan metabolism; N-glycan degradation.</text>
</comment>
<feature type="transmembrane region" description="Helical" evidence="16">
    <location>
        <begin position="54"/>
        <end position="75"/>
    </location>
</feature>
<sequence length="853" mass="98283">MYSSSFRQTKTNPARQRKKNINVNGESRSQKDEKPPVPFQSEKKKEKRIAISKLLINISIGLCIFSLVWFFYALYMRSAMTKRAVTLHPSPRLLDAKSTSAAVSPERFWGSYRPHVYFGMKTRSPRSVVTGLMWMSQISHSDVNLRHTCEQGDGLSSYGWLIHDGVNFGMQQIRDTDFTLTTTFVKRMGGEHGGDWTWRITGKQNNTASQAPIISLMFYVASDTQGYLQAHIEDKTRLSHVTGTSEELGDFKITFNKPTSREAATNKYASYNYLQTLSPGLDQLTDIVKNSLSHRFVFNPSTAEKRSYIAVDTYTPPPQKDNPIQSDFVVHQVTVQVPFQIEVLFESGSFHDRPNQLKGSVLTEELTSLKLSYREKFEETFGLQAKGFTPAQVRFGKAALSNMLGGMGYFFGQSVVQSNYHDYPILYPEAALFTAVPSRSFFPRGFLWDEGFHQLLISKWDPQLTREAVAHWLDLMNVEGWIPREQILGDEALSKVPSEFVVQHTENANPPTFFLVLEKIREQLDKPTNAPQLQDTLPFLRRLYTRLQTWFDWYKTTQAGPLPNSYRWRGRDKDTNRFLNPKTLTSGLDDYPRASHPSEDERHVDLYCWMVLASRILSSMAQLLGEPHQEYEHTYQTLSNNSLLSKLHWSEQLHAFCDYGNHTQAVSLQQEKVFVPPGPMRQQLPVKRLVRSVRKAPKLQYVNALGYVSLFPFLLQVLTPDSQKLEYILKDIRDPARLWTPYGLRSLSRSDPMYMKRNTEHDAPYWRGAIWININYLAVRALHHYSRKQGPYQEKAADLYQELRTNVINNIYKQYQETGYIWEQYSDSTGRGKGSHPFTGWSALIVLIMAEEY</sequence>
<dbReference type="InterPro" id="IPR031631">
    <property type="entry name" value="Glyco_hydro_63N"/>
</dbReference>
<dbReference type="SUPFAM" id="SSF48208">
    <property type="entry name" value="Six-hairpin glycosidases"/>
    <property type="match status" value="1"/>
</dbReference>
<evidence type="ECO:0000259" key="18">
    <source>
        <dbReference type="Pfam" id="PF03200"/>
    </source>
</evidence>
<reference evidence="20 21" key="1">
    <citation type="submission" date="2021-06" db="EMBL/GenBank/DDBJ databases">
        <title>Chromosome-level genome assembly of the red-tail catfish (Hemibagrus wyckioides).</title>
        <authorList>
            <person name="Shao F."/>
        </authorList>
    </citation>
    <scope>NUCLEOTIDE SEQUENCE [LARGE SCALE GENOMIC DNA]</scope>
    <source>
        <strain evidence="20">EC202008001</strain>
        <tissue evidence="20">Blood</tissue>
    </source>
</reference>
<evidence type="ECO:0000256" key="6">
    <source>
        <dbReference type="ARBA" id="ARBA00022824"/>
    </source>
</evidence>
<evidence type="ECO:0000313" key="20">
    <source>
        <dbReference type="EMBL" id="KAG7314202.1"/>
    </source>
</evidence>
<dbReference type="GO" id="GO:0009311">
    <property type="term" value="P:oligosaccharide metabolic process"/>
    <property type="evidence" value="ECO:0007669"/>
    <property type="project" value="UniProtKB-UniRule"/>
</dbReference>
<keyword evidence="7" id="KW-0735">Signal-anchor</keyword>
<dbReference type="Pfam" id="PF03200">
    <property type="entry name" value="Glyco_hydro_63"/>
    <property type="match status" value="1"/>
</dbReference>
<evidence type="ECO:0000256" key="16">
    <source>
        <dbReference type="RuleBase" id="RU368089"/>
    </source>
</evidence>
<dbReference type="AlphaFoldDB" id="A0A9D3N1P0"/>
<comment type="function">
    <text evidence="16">Cleaves the distal alpha 1,2-linked glucose residue from the Glc(3)Man(9)GlcNAc(2) oligosaccharide precursor.</text>
</comment>
<comment type="similarity">
    <text evidence="3 16">Belongs to the glycosyl hydrolase 63 family.</text>
</comment>
<proteinExistence type="inferred from homology"/>
<keyword evidence="21" id="KW-1185">Reference proteome</keyword>
<keyword evidence="6 16" id="KW-0256">Endoplasmic reticulum</keyword>
<feature type="compositionally biased region" description="Polar residues" evidence="17">
    <location>
        <begin position="1"/>
        <end position="14"/>
    </location>
</feature>
<dbReference type="PANTHER" id="PTHR10412:SF11">
    <property type="entry name" value="MANNOSYL-OLIGOSACCHARIDE GLUCOSIDASE"/>
    <property type="match status" value="1"/>
</dbReference>
<protein>
    <recommendedName>
        <fullName evidence="15 16">Mannosyl-oligosaccharide glucosidase</fullName>
        <ecNumber evidence="12 16">3.2.1.106</ecNumber>
    </recommendedName>
</protein>
<dbReference type="InterPro" id="IPR004888">
    <property type="entry name" value="Glycoside_hydrolase_63"/>
</dbReference>
<organism evidence="20 21">
    <name type="scientific">Hemibagrus wyckioides</name>
    <dbReference type="NCBI Taxonomy" id="337641"/>
    <lineage>
        <taxon>Eukaryota</taxon>
        <taxon>Metazoa</taxon>
        <taxon>Chordata</taxon>
        <taxon>Craniata</taxon>
        <taxon>Vertebrata</taxon>
        <taxon>Euteleostomi</taxon>
        <taxon>Actinopterygii</taxon>
        <taxon>Neopterygii</taxon>
        <taxon>Teleostei</taxon>
        <taxon>Ostariophysi</taxon>
        <taxon>Siluriformes</taxon>
        <taxon>Bagridae</taxon>
        <taxon>Hemibagrus</taxon>
    </lineage>
</organism>
<evidence type="ECO:0000256" key="4">
    <source>
        <dbReference type="ARBA" id="ARBA00022692"/>
    </source>
</evidence>
<accession>A0A9D3N1P0</accession>
<dbReference type="InterPro" id="IPR038518">
    <property type="entry name" value="Glyco_hydro_63N_sf"/>
</dbReference>
<evidence type="ECO:0000256" key="3">
    <source>
        <dbReference type="ARBA" id="ARBA00010833"/>
    </source>
</evidence>
<comment type="catalytic activity">
    <reaction evidence="13">
        <text>N(4)-(alpha-D-Glc-(1-&gt;2)-alpha-D-Glc-(1-&gt;3)-alpha-D-Glc-(1-&gt;3)-alpha-D-Man-(1-&gt;2)-alpha-D-Man-(1-&gt;2)-alpha-D-Man-(1-&gt;3)-[alpha-D-Man-(1-&gt;2)-alpha-D-Man-(1-&gt;3)-[alpha-D-Man-(1-&gt;2)-alpha-D-Man-(1-&gt;6)]-alpha-D-Man-(1-&gt;6)]-beta-D-Man-(1-&gt;4)-beta-D-GlcNAc-(1-&gt;4)-beta-D-GlcNAc)-L-asparaginyl-[protein] + H2O = N(4)-(alpha-D-Glc-(1-&gt;3)-alpha-D-Glc-(1-&gt;3)-alpha-D-Man-(1-&gt;2)-alpha-D-Man-(1-&gt;2)-alpha-D-Man-(1-&gt;3)-[alpha-D-Man-(1-&gt;2)-alpha-D-Man-(1-&gt;3)-[alpha-D-Man-(1-&gt;2)-alpha-D-Man-(1-&gt;6)]-alpha-D-Man-(1-&gt;6)]-beta-D-Man-(1-&gt;4)-beta-D-GlcNAc-(1-&gt;4)-beta-D-GlcNAc)-L-asparaginyl-[protein] + beta-D-glucose</text>
        <dbReference type="Rhea" id="RHEA:55988"/>
        <dbReference type="Rhea" id="RHEA-COMP:12806"/>
        <dbReference type="Rhea" id="RHEA-COMP:14355"/>
        <dbReference type="ChEBI" id="CHEBI:15377"/>
        <dbReference type="ChEBI" id="CHEBI:15903"/>
        <dbReference type="ChEBI" id="CHEBI:59082"/>
        <dbReference type="ChEBI" id="CHEBI:132537"/>
        <dbReference type="EC" id="3.2.1.106"/>
    </reaction>
    <physiologicalReaction direction="left-to-right" evidence="13">
        <dbReference type="Rhea" id="RHEA:55989"/>
    </physiologicalReaction>
</comment>
<dbReference type="GO" id="GO:0004573">
    <property type="term" value="F:Glc3Man9GlcNAc2 oligosaccharide glucosidase activity"/>
    <property type="evidence" value="ECO:0007669"/>
    <property type="project" value="UniProtKB-UniRule"/>
</dbReference>
<dbReference type="EC" id="3.2.1.106" evidence="12 16"/>
<comment type="function">
    <text evidence="14">In the context of N-glycan degradation, cleaves the distal alpha 1,2-linked glucose residue from the Glc(3)Man(9)GlcNAc(2) oligosaccharide precursor in a highly specific manner.</text>
</comment>
<evidence type="ECO:0000256" key="17">
    <source>
        <dbReference type="SAM" id="MobiDB-lite"/>
    </source>
</evidence>
<dbReference type="InterPro" id="IPR008928">
    <property type="entry name" value="6-hairpin_glycosidase_sf"/>
</dbReference>
<keyword evidence="9 16" id="KW-0472">Membrane</keyword>
<name>A0A9D3N1P0_9TELE</name>
<evidence type="ECO:0000256" key="1">
    <source>
        <dbReference type="ARBA" id="ARBA00004648"/>
    </source>
</evidence>
<evidence type="ECO:0000313" key="21">
    <source>
        <dbReference type="Proteomes" id="UP000824219"/>
    </source>
</evidence>
<evidence type="ECO:0000256" key="8">
    <source>
        <dbReference type="ARBA" id="ARBA00022989"/>
    </source>
</evidence>
<dbReference type="InterPro" id="IPR031335">
    <property type="entry name" value="Glyco_hydro_63_C"/>
</dbReference>
<dbReference type="OrthoDB" id="410058at2759"/>
<evidence type="ECO:0000256" key="2">
    <source>
        <dbReference type="ARBA" id="ARBA00004740"/>
    </source>
</evidence>
<comment type="subcellular location">
    <subcellularLocation>
        <location evidence="1 16">Endoplasmic reticulum membrane</location>
        <topology evidence="1 16">Single-pass type II membrane protein</topology>
    </subcellularLocation>
</comment>
<evidence type="ECO:0000259" key="19">
    <source>
        <dbReference type="Pfam" id="PF16923"/>
    </source>
</evidence>
<comment type="caution">
    <text evidence="20">The sequence shown here is derived from an EMBL/GenBank/DDBJ whole genome shotgun (WGS) entry which is preliminary data.</text>
</comment>
<evidence type="ECO:0000256" key="10">
    <source>
        <dbReference type="ARBA" id="ARBA00023180"/>
    </source>
</evidence>
<keyword evidence="4 16" id="KW-0812">Transmembrane</keyword>
<feature type="domain" description="Glycosyl hydrolase family 63 N-terminal" evidence="19">
    <location>
        <begin position="108"/>
        <end position="271"/>
    </location>
</feature>
<evidence type="ECO:0000256" key="15">
    <source>
        <dbReference type="ARBA" id="ARBA00073940"/>
    </source>
</evidence>
<evidence type="ECO:0000256" key="9">
    <source>
        <dbReference type="ARBA" id="ARBA00023136"/>
    </source>
</evidence>
<gene>
    <name evidence="20" type="ORF">KOW79_022698</name>
</gene>
<dbReference type="Proteomes" id="UP000824219">
    <property type="component" value="Linkage Group LG29"/>
</dbReference>
<dbReference type="EMBL" id="JAHKSW010000029">
    <property type="protein sequence ID" value="KAG7314202.1"/>
    <property type="molecule type" value="Genomic_DNA"/>
</dbReference>
<keyword evidence="11 16" id="KW-0326">Glycosidase</keyword>
<dbReference type="FunFam" id="1.50.10.10:FF:000009">
    <property type="entry name" value="mannosyl-oligosaccharide glucosidase"/>
    <property type="match status" value="1"/>
</dbReference>
<evidence type="ECO:0000256" key="7">
    <source>
        <dbReference type="ARBA" id="ARBA00022968"/>
    </source>
</evidence>
<dbReference type="Pfam" id="PF16923">
    <property type="entry name" value="Glyco_hydro_63N"/>
    <property type="match status" value="1"/>
</dbReference>
<keyword evidence="8 16" id="KW-1133">Transmembrane helix</keyword>
<dbReference type="PANTHER" id="PTHR10412">
    <property type="entry name" value="MANNOSYL-OLIGOSACCHARIDE GLUCOSIDASE"/>
    <property type="match status" value="1"/>
</dbReference>
<dbReference type="Gene3D" id="2.70.98.110">
    <property type="entry name" value="Glycosyl hydrolase family 63, N-terminal domain"/>
    <property type="match status" value="1"/>
</dbReference>
<keyword evidence="5 16" id="KW-0378">Hydrolase</keyword>
<keyword evidence="10" id="KW-0325">Glycoprotein</keyword>
<dbReference type="InterPro" id="IPR012341">
    <property type="entry name" value="6hp_glycosidase-like_sf"/>
</dbReference>
<dbReference type="FunFam" id="2.70.98.110:FF:000001">
    <property type="entry name" value="Mannosyl-oligosaccharide glucosidase"/>
    <property type="match status" value="1"/>
</dbReference>
<evidence type="ECO:0000256" key="11">
    <source>
        <dbReference type="ARBA" id="ARBA00023295"/>
    </source>
</evidence>
<evidence type="ECO:0000256" key="13">
    <source>
        <dbReference type="ARBA" id="ARBA00052596"/>
    </source>
</evidence>